<evidence type="ECO:0000256" key="6">
    <source>
        <dbReference type="ARBA" id="ARBA00022692"/>
    </source>
</evidence>
<evidence type="ECO:0000256" key="9">
    <source>
        <dbReference type="ARBA" id="ARBA00023136"/>
    </source>
</evidence>
<evidence type="ECO:0000256" key="3">
    <source>
        <dbReference type="ARBA" id="ARBA00015325"/>
    </source>
</evidence>
<evidence type="ECO:0000313" key="15">
    <source>
        <dbReference type="EMBL" id="HGV98040.1"/>
    </source>
</evidence>
<dbReference type="InterPro" id="IPR001708">
    <property type="entry name" value="YidC/ALB3/OXA1/COX18"/>
</dbReference>
<sequence>MSDEQKRFLVAFLFIIIILLVWSYITKPQPTHRATIPISEDTISFKKKEIVPVISVDTIVVEKDNIRYVFSAAGGAIKSFYLRNYKIDIVPPEKYLFTTIISDSVYQFDYKLYSDSLVFTKNFATREIRKVYHFNQDNGFTIKIDADTLLQILSVRDGLAVTETKNKSDDLRHFSVYIQDEKFSKISQNIKEKLEYNSNWKWLAMRNKYFVLILNNLSGIEKTELYKLSALKSEINEAYLGCGVSGNTFRFGIDIYGKENIEISALLLPIRYSELVRFEKGYEQIIGGGIWNPIARVILQILNFFYSLFKNYGIVIIIFAIILKIIFFPLSRQMLISQQKMQLLQPELKKLQQKYKDDPQALNREMMHLYKTYQVNPFSGCLPLLIQFPIFIALYQVLSTSIEFRQAPFVLWITDLSLRDPYYVLPVGMGIMMLIQSLMTTIDPRQKFMVIMMPLVMIFVFLNFPSGLQLYWFTYNILSFIEQLIIKKKIF</sequence>
<keyword evidence="4 13" id="KW-0813">Transport</keyword>
<dbReference type="PRINTS" id="PR01900">
    <property type="entry name" value="YIDCPROTEIN"/>
</dbReference>
<accession>A0A7C4XMV4</accession>
<evidence type="ECO:0000256" key="8">
    <source>
        <dbReference type="ARBA" id="ARBA00022989"/>
    </source>
</evidence>
<keyword evidence="7 13" id="KW-0653">Protein transport</keyword>
<evidence type="ECO:0000256" key="1">
    <source>
        <dbReference type="ARBA" id="ARBA00004429"/>
    </source>
</evidence>
<reference evidence="15" key="1">
    <citation type="journal article" date="2020" name="mSystems">
        <title>Genome- and Community-Level Interaction Insights into Carbon Utilization and Element Cycling Functions of Hydrothermarchaeota in Hydrothermal Sediment.</title>
        <authorList>
            <person name="Zhou Z."/>
            <person name="Liu Y."/>
            <person name="Xu W."/>
            <person name="Pan J."/>
            <person name="Luo Z.H."/>
            <person name="Li M."/>
        </authorList>
    </citation>
    <scope>NUCLEOTIDE SEQUENCE [LARGE SCALE GENOMIC DNA]</scope>
    <source>
        <strain evidence="15">SpSt-774</strain>
    </source>
</reference>
<keyword evidence="6 13" id="KW-0812">Transmembrane</keyword>
<proteinExistence type="inferred from homology"/>
<dbReference type="AlphaFoldDB" id="A0A7C4XMV4"/>
<evidence type="ECO:0000256" key="11">
    <source>
        <dbReference type="ARBA" id="ARBA00033245"/>
    </source>
</evidence>
<feature type="transmembrane region" description="Helical" evidence="13">
    <location>
        <begin position="7"/>
        <end position="25"/>
    </location>
</feature>
<dbReference type="InterPro" id="IPR038221">
    <property type="entry name" value="YidC_periplasmic_sf"/>
</dbReference>
<name>A0A7C4XMV4_UNCW3</name>
<evidence type="ECO:0000256" key="10">
    <source>
        <dbReference type="ARBA" id="ARBA00023186"/>
    </source>
</evidence>
<dbReference type="EMBL" id="DTGZ01000133">
    <property type="protein sequence ID" value="HGV98040.1"/>
    <property type="molecule type" value="Genomic_DNA"/>
</dbReference>
<keyword evidence="10 13" id="KW-0143">Chaperone</keyword>
<dbReference type="InterPro" id="IPR028055">
    <property type="entry name" value="YidC/Oxa/ALB_C"/>
</dbReference>
<dbReference type="Pfam" id="PF02096">
    <property type="entry name" value="60KD_IMP"/>
    <property type="match status" value="1"/>
</dbReference>
<keyword evidence="9 13" id="KW-0472">Membrane</keyword>
<gene>
    <name evidence="13 15" type="primary">yidC</name>
    <name evidence="15" type="ORF">ENV60_07065</name>
</gene>
<comment type="similarity">
    <text evidence="2 13">Belongs to the OXA1/ALB3/YidC family. Type 1 subfamily.</text>
</comment>
<evidence type="ECO:0000256" key="13">
    <source>
        <dbReference type="HAMAP-Rule" id="MF_01810"/>
    </source>
</evidence>
<evidence type="ECO:0000259" key="14">
    <source>
        <dbReference type="Pfam" id="PF02096"/>
    </source>
</evidence>
<comment type="subunit">
    <text evidence="13">Interacts with the Sec translocase complex via SecD. Specifically interacts with transmembrane segments of nascent integral membrane proteins during membrane integration.</text>
</comment>
<dbReference type="GO" id="GO:0015031">
    <property type="term" value="P:protein transport"/>
    <property type="evidence" value="ECO:0007669"/>
    <property type="project" value="UniProtKB-KW"/>
</dbReference>
<feature type="transmembrane region" description="Helical" evidence="13">
    <location>
        <begin position="448"/>
        <end position="464"/>
    </location>
</feature>
<evidence type="ECO:0000256" key="4">
    <source>
        <dbReference type="ARBA" id="ARBA00022448"/>
    </source>
</evidence>
<feature type="transmembrane region" description="Helical" evidence="13">
    <location>
        <begin position="312"/>
        <end position="331"/>
    </location>
</feature>
<dbReference type="PANTHER" id="PTHR12428">
    <property type="entry name" value="OXA1"/>
    <property type="match status" value="1"/>
</dbReference>
<dbReference type="NCBIfam" id="TIGR03592">
    <property type="entry name" value="yidC_oxa1_cterm"/>
    <property type="match status" value="1"/>
</dbReference>
<comment type="caution">
    <text evidence="15">The sequence shown here is derived from an EMBL/GenBank/DDBJ whole genome shotgun (WGS) entry which is preliminary data.</text>
</comment>
<dbReference type="HAMAP" id="MF_01810">
    <property type="entry name" value="YidC_type1"/>
    <property type="match status" value="1"/>
</dbReference>
<comment type="subcellular location">
    <subcellularLocation>
        <location evidence="1">Cell inner membrane</location>
        <topology evidence="1">Multi-pass membrane protein</topology>
    </subcellularLocation>
    <subcellularLocation>
        <location evidence="13">Cell membrane</location>
        <topology evidence="13">Multi-pass membrane protein</topology>
    </subcellularLocation>
</comment>
<evidence type="ECO:0000256" key="7">
    <source>
        <dbReference type="ARBA" id="ARBA00022927"/>
    </source>
</evidence>
<dbReference type="GO" id="GO:0005886">
    <property type="term" value="C:plasma membrane"/>
    <property type="evidence" value="ECO:0007669"/>
    <property type="project" value="UniProtKB-SubCell"/>
</dbReference>
<evidence type="ECO:0000256" key="2">
    <source>
        <dbReference type="ARBA" id="ARBA00010527"/>
    </source>
</evidence>
<dbReference type="PRINTS" id="PR00701">
    <property type="entry name" value="60KDINNERMP"/>
</dbReference>
<keyword evidence="8 13" id="KW-1133">Transmembrane helix</keyword>
<feature type="domain" description="Membrane insertase YidC/Oxa/ALB C-terminal" evidence="14">
    <location>
        <begin position="312"/>
        <end position="488"/>
    </location>
</feature>
<keyword evidence="5 13" id="KW-1003">Cell membrane</keyword>
<dbReference type="InterPro" id="IPR047196">
    <property type="entry name" value="YidC_ALB_C"/>
</dbReference>
<dbReference type="InterPro" id="IPR019998">
    <property type="entry name" value="Membr_insert_YidC"/>
</dbReference>
<dbReference type="Gene3D" id="2.70.98.90">
    <property type="match status" value="1"/>
</dbReference>
<feature type="transmembrane region" description="Helical" evidence="13">
    <location>
        <begin position="381"/>
        <end position="402"/>
    </location>
</feature>
<dbReference type="GO" id="GO:0051205">
    <property type="term" value="P:protein insertion into membrane"/>
    <property type="evidence" value="ECO:0007669"/>
    <property type="project" value="TreeGrafter"/>
</dbReference>
<protein>
    <recommendedName>
        <fullName evidence="3 13">Membrane protein insertase YidC</fullName>
    </recommendedName>
    <alternativeName>
        <fullName evidence="12 13">Foldase YidC</fullName>
    </alternativeName>
    <alternativeName>
        <fullName evidence="11 13">Membrane integrase YidC</fullName>
    </alternativeName>
    <alternativeName>
        <fullName evidence="13">Membrane protein YidC</fullName>
    </alternativeName>
</protein>
<organism evidence="15">
    <name type="scientific">candidate division WOR-3 bacterium</name>
    <dbReference type="NCBI Taxonomy" id="2052148"/>
    <lineage>
        <taxon>Bacteria</taxon>
        <taxon>Bacteria division WOR-3</taxon>
    </lineage>
</organism>
<dbReference type="GO" id="GO:0032977">
    <property type="term" value="F:membrane insertase activity"/>
    <property type="evidence" value="ECO:0007669"/>
    <property type="project" value="InterPro"/>
</dbReference>
<comment type="function">
    <text evidence="13">Required for the insertion and/or proper folding and/or complex formation of integral membrane proteins into the membrane. Involved in integration of membrane proteins that insert both dependently and independently of the Sec translocase complex, as well as at least some lipoproteins. Aids folding of multispanning membrane proteins.</text>
</comment>
<evidence type="ECO:0000256" key="5">
    <source>
        <dbReference type="ARBA" id="ARBA00022475"/>
    </source>
</evidence>
<evidence type="ECO:0000256" key="12">
    <source>
        <dbReference type="ARBA" id="ARBA00033342"/>
    </source>
</evidence>
<feature type="transmembrane region" description="Helical" evidence="13">
    <location>
        <begin position="422"/>
        <end position="441"/>
    </location>
</feature>
<dbReference type="CDD" id="cd20070">
    <property type="entry name" value="5TM_YidC_Alb3"/>
    <property type="match status" value="1"/>
</dbReference>
<dbReference type="PANTHER" id="PTHR12428:SF65">
    <property type="entry name" value="CYTOCHROME C OXIDASE ASSEMBLY PROTEIN COX18, MITOCHONDRIAL"/>
    <property type="match status" value="1"/>
</dbReference>